<dbReference type="AlphaFoldDB" id="A0A0J6VAX8"/>
<dbReference type="InterPro" id="IPR015995">
    <property type="entry name" value="MlrC_N"/>
</dbReference>
<comment type="caution">
    <text evidence="4">The sequence shown here is derived from an EMBL/GenBank/DDBJ whole genome shotgun (WGS) entry which is preliminary data.</text>
</comment>
<feature type="domain" description="Microcystin LR degradation protein MlrC C-terminal" evidence="2">
    <location>
        <begin position="297"/>
        <end position="467"/>
    </location>
</feature>
<accession>A0A0J6VAX8</accession>
<keyword evidence="1" id="KW-0378">Hydrolase</keyword>
<feature type="domain" description="Microcystin LR degradation protein MlrC N-terminal" evidence="3">
    <location>
        <begin position="2"/>
        <end position="287"/>
    </location>
</feature>
<dbReference type="Pfam" id="PF07171">
    <property type="entry name" value="MlrC_C"/>
    <property type="match status" value="1"/>
</dbReference>
<name>A0A0J6VAX8_9HYPH</name>
<protein>
    <recommendedName>
        <fullName evidence="1">Microcystinase C</fullName>
        <shortName evidence="1">MlrC</shortName>
    </recommendedName>
</protein>
<dbReference type="PIRSF" id="PIRSF012702">
    <property type="entry name" value="UCP012702"/>
    <property type="match status" value="1"/>
</dbReference>
<keyword evidence="1" id="KW-0479">Metal-binding</keyword>
<evidence type="ECO:0000256" key="1">
    <source>
        <dbReference type="PIRNR" id="PIRNR012702"/>
    </source>
</evidence>
<dbReference type="GO" id="GO:0046872">
    <property type="term" value="F:metal ion binding"/>
    <property type="evidence" value="ECO:0007669"/>
    <property type="project" value="UniProtKB-KW"/>
</dbReference>
<dbReference type="GO" id="GO:0006508">
    <property type="term" value="P:proteolysis"/>
    <property type="evidence" value="ECO:0007669"/>
    <property type="project" value="UniProtKB-KW"/>
</dbReference>
<dbReference type="OrthoDB" id="9782658at2"/>
<sequence>MKLFIAALGTETNTFSPIPTGRAAFLDDLYVEAEASSRSDHWFAGPMRVWRERAEAAGYAVVESLAAFAPPGGPTRQDVWEALRDRVLGDLKAAGPVDMVLFNLHGAMISERQDDCEGELVAAAREIVGSEVTIGVELDLHCHLTDRIVTAADVLLTYKEYPHVDVDDRARDLFRLCDDARAGRTRPVIAVADCRMLAVWRTPNQPTRGFVDRMSAAEGRDGILSLSLAHGFPWADIPDVGAKVVAVTDGDLGLAERKAAALARELWEMREATTDRLLTLDEAVQVALAPPAGVTVLADVSDNAGAGSASDSTFLLRALVEAGATRCAIGSFWDPVAVRLCREAGEGARLALRIGGKTGPMSGDPVDLTVRVLGIRPDAVQTYGNGKQPMGDCVMVEAGGLHIVLNALRTQVFQPSVFEQFGVALSDYATVFLKSAQHFNAGFAPRADRILHVAVPGSANPDFSALRLPRAGRPLWPIVADPFGEPA</sequence>
<proteinExistence type="inferred from homology"/>
<dbReference type="Pfam" id="PF07364">
    <property type="entry name" value="DUF1485"/>
    <property type="match status" value="1"/>
</dbReference>
<dbReference type="InterPro" id="IPR009197">
    <property type="entry name" value="MlrC"/>
</dbReference>
<dbReference type="PATRIC" id="fig|1187852.3.peg.1660"/>
<organism evidence="4 5">
    <name type="scientific">Methylobacterium tarhaniae</name>
    <dbReference type="NCBI Taxonomy" id="1187852"/>
    <lineage>
        <taxon>Bacteria</taxon>
        <taxon>Pseudomonadati</taxon>
        <taxon>Pseudomonadota</taxon>
        <taxon>Alphaproteobacteria</taxon>
        <taxon>Hyphomicrobiales</taxon>
        <taxon>Methylobacteriaceae</taxon>
        <taxon>Methylobacterium</taxon>
    </lineage>
</organism>
<reference evidence="4 5" key="1">
    <citation type="submission" date="2015-03" db="EMBL/GenBank/DDBJ databases">
        <title>Genome sequencing of Methylobacterium tarhaniae DSM 25844.</title>
        <authorList>
            <person name="Chaudhry V."/>
            <person name="Patil P.B."/>
        </authorList>
    </citation>
    <scope>NUCLEOTIDE SEQUENCE [LARGE SCALE GENOMIC DNA]</scope>
    <source>
        <strain evidence="4 5">DSM 25844</strain>
    </source>
</reference>
<dbReference type="EMBL" id="LABZ01000152">
    <property type="protein sequence ID" value="KMO36171.1"/>
    <property type="molecule type" value="Genomic_DNA"/>
</dbReference>
<evidence type="ECO:0000259" key="2">
    <source>
        <dbReference type="Pfam" id="PF07171"/>
    </source>
</evidence>
<keyword evidence="5" id="KW-1185">Reference proteome</keyword>
<comment type="function">
    <text evidence="1">Involved in peptidolytic degradation of cyclic heptapeptide hepatotoxin microcystin (MC).</text>
</comment>
<dbReference type="RefSeq" id="WP_048452838.1">
    <property type="nucleotide sequence ID" value="NZ_JBNNPJ010000098.1"/>
</dbReference>
<evidence type="ECO:0000313" key="4">
    <source>
        <dbReference type="EMBL" id="KMO36171.1"/>
    </source>
</evidence>
<evidence type="ECO:0000313" key="5">
    <source>
        <dbReference type="Proteomes" id="UP000036449"/>
    </source>
</evidence>
<dbReference type="Proteomes" id="UP000036449">
    <property type="component" value="Unassembled WGS sequence"/>
</dbReference>
<keyword evidence="1" id="KW-0645">Protease</keyword>
<keyword evidence="1" id="KW-0482">Metalloprotease</keyword>
<gene>
    <name evidence="4" type="ORF">VQ03_20970</name>
</gene>
<dbReference type="InterPro" id="IPR010799">
    <property type="entry name" value="MlrC_C"/>
</dbReference>
<dbReference type="GO" id="GO:0008237">
    <property type="term" value="F:metallopeptidase activity"/>
    <property type="evidence" value="ECO:0007669"/>
    <property type="project" value="UniProtKB-KW"/>
</dbReference>
<comment type="cofactor">
    <cofactor evidence="1">
        <name>Zn(2+)</name>
        <dbReference type="ChEBI" id="CHEBI:29105"/>
    </cofactor>
    <text evidence="1">Binds 1 zinc ion per subunit.</text>
</comment>
<comment type="similarity">
    <text evidence="1">Belongs to the peptidase M81 family.</text>
</comment>
<evidence type="ECO:0000259" key="3">
    <source>
        <dbReference type="Pfam" id="PF07364"/>
    </source>
</evidence>